<dbReference type="GO" id="GO:0006508">
    <property type="term" value="P:proteolysis"/>
    <property type="evidence" value="ECO:0007669"/>
    <property type="project" value="UniProtKB-KW"/>
</dbReference>
<dbReference type="EC" id="3.4.-.-" evidence="14"/>
<evidence type="ECO:0000256" key="7">
    <source>
        <dbReference type="ARBA" id="ARBA00022801"/>
    </source>
</evidence>
<reference evidence="16" key="1">
    <citation type="journal article" date="2023" name="Mol. Phylogenet. Evol.">
        <title>Genome-scale phylogeny and comparative genomics of the fungal order Sordariales.</title>
        <authorList>
            <person name="Hensen N."/>
            <person name="Bonometti L."/>
            <person name="Westerberg I."/>
            <person name="Brannstrom I.O."/>
            <person name="Guillou S."/>
            <person name="Cros-Aarteil S."/>
            <person name="Calhoun S."/>
            <person name="Haridas S."/>
            <person name="Kuo A."/>
            <person name="Mondo S."/>
            <person name="Pangilinan J."/>
            <person name="Riley R."/>
            <person name="LaButti K."/>
            <person name="Andreopoulos B."/>
            <person name="Lipzen A."/>
            <person name="Chen C."/>
            <person name="Yan M."/>
            <person name="Daum C."/>
            <person name="Ng V."/>
            <person name="Clum A."/>
            <person name="Steindorff A."/>
            <person name="Ohm R.A."/>
            <person name="Martin F."/>
            <person name="Silar P."/>
            <person name="Natvig D.O."/>
            <person name="Lalanne C."/>
            <person name="Gautier V."/>
            <person name="Ament-Velasquez S.L."/>
            <person name="Kruys A."/>
            <person name="Hutchinson M.I."/>
            <person name="Powell A.J."/>
            <person name="Barry K."/>
            <person name="Miller A.N."/>
            <person name="Grigoriev I.V."/>
            <person name="Debuchy R."/>
            <person name="Gladieux P."/>
            <person name="Hiltunen Thoren M."/>
            <person name="Johannesson H."/>
        </authorList>
    </citation>
    <scope>NUCLEOTIDE SEQUENCE</scope>
    <source>
        <strain evidence="16">CBS 103.79</strain>
    </source>
</reference>
<evidence type="ECO:0000256" key="11">
    <source>
        <dbReference type="ARBA" id="ARBA00023180"/>
    </source>
</evidence>
<evidence type="ECO:0000256" key="12">
    <source>
        <dbReference type="ARBA" id="ARBA00043843"/>
    </source>
</evidence>
<evidence type="ECO:0000256" key="13">
    <source>
        <dbReference type="ARBA" id="ARBA00043962"/>
    </source>
</evidence>
<dbReference type="Gene3D" id="3.40.630.10">
    <property type="entry name" value="Zn peptidases"/>
    <property type="match status" value="1"/>
</dbReference>
<comment type="cofactor">
    <cofactor evidence="1">
        <name>Zn(2+)</name>
        <dbReference type="ChEBI" id="CHEBI:29105"/>
    </cofactor>
</comment>
<accession>A0AAN6MES4</accession>
<gene>
    <name evidence="16" type="ORF">C8A05DRAFT_37630</name>
</gene>
<evidence type="ECO:0000256" key="14">
    <source>
        <dbReference type="RuleBase" id="RU361240"/>
    </source>
</evidence>
<evidence type="ECO:0000256" key="6">
    <source>
        <dbReference type="ARBA" id="ARBA00022729"/>
    </source>
</evidence>
<feature type="signal peptide" evidence="14">
    <location>
        <begin position="1"/>
        <end position="18"/>
    </location>
</feature>
<protein>
    <recommendedName>
        <fullName evidence="14">Peptide hydrolase</fullName>
        <ecNumber evidence="14">3.4.-.-</ecNumber>
    </recommendedName>
</protein>
<reference evidence="16" key="2">
    <citation type="submission" date="2023-05" db="EMBL/GenBank/DDBJ databases">
        <authorList>
            <consortium name="Lawrence Berkeley National Laboratory"/>
            <person name="Steindorff A."/>
            <person name="Hensen N."/>
            <person name="Bonometti L."/>
            <person name="Westerberg I."/>
            <person name="Brannstrom I.O."/>
            <person name="Guillou S."/>
            <person name="Cros-Aarteil S."/>
            <person name="Calhoun S."/>
            <person name="Haridas S."/>
            <person name="Kuo A."/>
            <person name="Mondo S."/>
            <person name="Pangilinan J."/>
            <person name="Riley R."/>
            <person name="Labutti K."/>
            <person name="Andreopoulos B."/>
            <person name="Lipzen A."/>
            <person name="Chen C."/>
            <person name="Yanf M."/>
            <person name="Daum C."/>
            <person name="Ng V."/>
            <person name="Clum A."/>
            <person name="Ohm R."/>
            <person name="Martin F."/>
            <person name="Silar P."/>
            <person name="Natvig D."/>
            <person name="Lalanne C."/>
            <person name="Gautier V."/>
            <person name="Ament-Velasquez S.L."/>
            <person name="Kruys A."/>
            <person name="Hutchinson M.I."/>
            <person name="Powell A.J."/>
            <person name="Barry K."/>
            <person name="Miller A.N."/>
            <person name="Grigoriev I.V."/>
            <person name="Debuchy R."/>
            <person name="Gladieux P."/>
            <person name="Thoren M.H."/>
            <person name="Johannesson H."/>
        </authorList>
    </citation>
    <scope>NUCLEOTIDE SEQUENCE</scope>
    <source>
        <strain evidence="16">CBS 103.79</strain>
    </source>
</reference>
<evidence type="ECO:0000313" key="17">
    <source>
        <dbReference type="Proteomes" id="UP001303889"/>
    </source>
</evidence>
<comment type="function">
    <text evidence="12">Extracellular aminopeptidase that allows assimilation of proteinaceous substrates.</text>
</comment>
<evidence type="ECO:0000256" key="9">
    <source>
        <dbReference type="ARBA" id="ARBA00023145"/>
    </source>
</evidence>
<proteinExistence type="inferred from homology"/>
<dbReference type="EMBL" id="MU855882">
    <property type="protein sequence ID" value="KAK3898781.1"/>
    <property type="molecule type" value="Genomic_DNA"/>
</dbReference>
<sequence>MKVSSASLLALLLPAVSARFVEPGETDRVVLFPNGAPEQQSDDAQKYHIELSPGETRWVTEDEKWALRRDGKRFFDITDHPELGTLNARTAFKKRSVFPAKPKLQDEVKPLLANLSRTQMKDHLTTFTSFHTRYYKSDYGRQSSEWLLNQVRATIKEAGAEAHVRAEHFKHPWGQNSIIATIPGRTNATVVIGAHQDSINLWLPSVLPAPGADDDGSGTVTILEAFRVILQSDAIVRGEHANTLEFHWYSAEEGGLLGSQAIFTQYERDRRDVKAMLQQDMTGFVSRTLDAGKPESVGVIVDYVDPNLTEFIKTVITEYCDIPYVETKCGYACSDHASASKAGYPSAFVIESAFELSDDHIHSTEDLIKYLSFDHMLQHARMTLAFGYELAFTNFAALEGLEHSDSL</sequence>
<dbReference type="SUPFAM" id="SSF53187">
    <property type="entry name" value="Zn-dependent exopeptidases"/>
    <property type="match status" value="1"/>
</dbReference>
<keyword evidence="11" id="KW-0325">Glycoprotein</keyword>
<keyword evidence="4 14" id="KW-0645">Protease</keyword>
<dbReference type="CDD" id="cd03879">
    <property type="entry name" value="M28_AAP"/>
    <property type="match status" value="1"/>
</dbReference>
<feature type="domain" description="Peptidase M28" evidence="15">
    <location>
        <begin position="178"/>
        <end position="385"/>
    </location>
</feature>
<feature type="chain" id="PRO_5042668575" description="Peptide hydrolase" evidence="14">
    <location>
        <begin position="19"/>
        <end position="407"/>
    </location>
</feature>
<dbReference type="GO" id="GO:0046872">
    <property type="term" value="F:metal ion binding"/>
    <property type="evidence" value="ECO:0007669"/>
    <property type="project" value="UniProtKB-KW"/>
</dbReference>
<keyword evidence="17" id="KW-1185">Reference proteome</keyword>
<dbReference type="Proteomes" id="UP001303889">
    <property type="component" value="Unassembled WGS sequence"/>
</dbReference>
<dbReference type="AlphaFoldDB" id="A0AAN6MES4"/>
<evidence type="ECO:0000256" key="4">
    <source>
        <dbReference type="ARBA" id="ARBA00022670"/>
    </source>
</evidence>
<keyword evidence="10" id="KW-1015">Disulfide bond</keyword>
<evidence type="ECO:0000256" key="5">
    <source>
        <dbReference type="ARBA" id="ARBA00022723"/>
    </source>
</evidence>
<comment type="similarity">
    <text evidence="13">Belongs to the peptidase M28 family. M28E subfamily.</text>
</comment>
<evidence type="ECO:0000256" key="10">
    <source>
        <dbReference type="ARBA" id="ARBA00023157"/>
    </source>
</evidence>
<dbReference type="Pfam" id="PF04389">
    <property type="entry name" value="Peptidase_M28"/>
    <property type="match status" value="1"/>
</dbReference>
<name>A0AAN6MES4_9PEZI</name>
<keyword evidence="8 14" id="KW-0862">Zinc</keyword>
<keyword evidence="5 14" id="KW-0479">Metal-binding</keyword>
<evidence type="ECO:0000313" key="16">
    <source>
        <dbReference type="EMBL" id="KAK3898781.1"/>
    </source>
</evidence>
<keyword evidence="9" id="KW-0865">Zymogen</keyword>
<evidence type="ECO:0000256" key="3">
    <source>
        <dbReference type="ARBA" id="ARBA00022438"/>
    </source>
</evidence>
<keyword evidence="6 14" id="KW-0732">Signal</keyword>
<dbReference type="GO" id="GO:0004177">
    <property type="term" value="F:aminopeptidase activity"/>
    <property type="evidence" value="ECO:0007669"/>
    <property type="project" value="UniProtKB-KW"/>
</dbReference>
<evidence type="ECO:0000256" key="8">
    <source>
        <dbReference type="ARBA" id="ARBA00022833"/>
    </source>
</evidence>
<dbReference type="GO" id="GO:0008235">
    <property type="term" value="F:metalloexopeptidase activity"/>
    <property type="evidence" value="ECO:0007669"/>
    <property type="project" value="InterPro"/>
</dbReference>
<organism evidence="16 17">
    <name type="scientific">Staphylotrichum tortipilum</name>
    <dbReference type="NCBI Taxonomy" id="2831512"/>
    <lineage>
        <taxon>Eukaryota</taxon>
        <taxon>Fungi</taxon>
        <taxon>Dikarya</taxon>
        <taxon>Ascomycota</taxon>
        <taxon>Pezizomycotina</taxon>
        <taxon>Sordariomycetes</taxon>
        <taxon>Sordariomycetidae</taxon>
        <taxon>Sordariales</taxon>
        <taxon>Chaetomiaceae</taxon>
        <taxon>Staphylotrichum</taxon>
    </lineage>
</organism>
<dbReference type="PANTHER" id="PTHR12147:SF56">
    <property type="entry name" value="AMINOPEPTIDASE YDR415C-RELATED"/>
    <property type="match status" value="1"/>
</dbReference>
<keyword evidence="7 14" id="KW-0378">Hydrolase</keyword>
<dbReference type="FunFam" id="3.40.630.10:FF:000042">
    <property type="entry name" value="Peptide hydrolase"/>
    <property type="match status" value="1"/>
</dbReference>
<comment type="caution">
    <text evidence="16">The sequence shown here is derived from an EMBL/GenBank/DDBJ whole genome shotgun (WGS) entry which is preliminary data.</text>
</comment>
<comment type="subunit">
    <text evidence="2">Monomer.</text>
</comment>
<dbReference type="InterPro" id="IPR045175">
    <property type="entry name" value="M28_fam"/>
</dbReference>
<dbReference type="InterPro" id="IPR007484">
    <property type="entry name" value="Peptidase_M28"/>
</dbReference>
<evidence type="ECO:0000256" key="1">
    <source>
        <dbReference type="ARBA" id="ARBA00001947"/>
    </source>
</evidence>
<evidence type="ECO:0000259" key="15">
    <source>
        <dbReference type="Pfam" id="PF04389"/>
    </source>
</evidence>
<dbReference type="PANTHER" id="PTHR12147">
    <property type="entry name" value="METALLOPEPTIDASE M28 FAMILY MEMBER"/>
    <property type="match status" value="1"/>
</dbReference>
<evidence type="ECO:0000256" key="2">
    <source>
        <dbReference type="ARBA" id="ARBA00011245"/>
    </source>
</evidence>
<keyword evidence="3" id="KW-0031">Aminopeptidase</keyword>